<keyword evidence="2" id="KW-1185">Reference proteome</keyword>
<dbReference type="EMBL" id="BAABJQ010000025">
    <property type="protein sequence ID" value="GAA5196159.1"/>
    <property type="molecule type" value="Genomic_DNA"/>
</dbReference>
<dbReference type="Proteomes" id="UP001501570">
    <property type="component" value="Unassembled WGS sequence"/>
</dbReference>
<protein>
    <submittedName>
        <fullName evidence="1">Fumarylacetoacetate hydrolase family protein</fullName>
    </submittedName>
</protein>
<dbReference type="SUPFAM" id="SSF56529">
    <property type="entry name" value="FAH"/>
    <property type="match status" value="1"/>
</dbReference>
<accession>A0ABP9SI00</accession>
<reference evidence="2" key="1">
    <citation type="journal article" date="2019" name="Int. J. Syst. Evol. Microbiol.">
        <title>The Global Catalogue of Microorganisms (GCM) 10K type strain sequencing project: providing services to taxonomists for standard genome sequencing and annotation.</title>
        <authorList>
            <consortium name="The Broad Institute Genomics Platform"/>
            <consortium name="The Broad Institute Genome Sequencing Center for Infectious Disease"/>
            <person name="Wu L."/>
            <person name="Ma J."/>
        </authorList>
    </citation>
    <scope>NUCLEOTIDE SEQUENCE [LARGE SCALE GENOMIC DNA]</scope>
    <source>
        <strain evidence="2">JCM 18304</strain>
    </source>
</reference>
<dbReference type="Gene3D" id="3.90.850.10">
    <property type="entry name" value="Fumarylacetoacetase-like, C-terminal domain"/>
    <property type="match status" value="1"/>
</dbReference>
<dbReference type="RefSeq" id="WP_345636018.1">
    <property type="nucleotide sequence ID" value="NZ_BAABJQ010000025.1"/>
</dbReference>
<keyword evidence="1" id="KW-0378">Hydrolase</keyword>
<name>A0ABP9SI00_9ACTN</name>
<organism evidence="1 2">
    <name type="scientific">Rugosimonospora acidiphila</name>
    <dbReference type="NCBI Taxonomy" id="556531"/>
    <lineage>
        <taxon>Bacteria</taxon>
        <taxon>Bacillati</taxon>
        <taxon>Actinomycetota</taxon>
        <taxon>Actinomycetes</taxon>
        <taxon>Micromonosporales</taxon>
        <taxon>Micromonosporaceae</taxon>
        <taxon>Rugosimonospora</taxon>
    </lineage>
</organism>
<comment type="caution">
    <text evidence="1">The sequence shown here is derived from an EMBL/GenBank/DDBJ whole genome shotgun (WGS) entry which is preliminary data.</text>
</comment>
<evidence type="ECO:0000313" key="1">
    <source>
        <dbReference type="EMBL" id="GAA5196159.1"/>
    </source>
</evidence>
<dbReference type="PANTHER" id="PTHR30143">
    <property type="entry name" value="ACID HYDRATASE"/>
    <property type="match status" value="1"/>
</dbReference>
<dbReference type="PANTHER" id="PTHR30143:SF0">
    <property type="entry name" value="2-KETO-4-PENTENOATE HYDRATASE"/>
    <property type="match status" value="1"/>
</dbReference>
<gene>
    <name evidence="1" type="ORF">GCM10023322_64460</name>
</gene>
<evidence type="ECO:0000313" key="2">
    <source>
        <dbReference type="Proteomes" id="UP001501570"/>
    </source>
</evidence>
<proteinExistence type="predicted"/>
<dbReference type="InterPro" id="IPR036663">
    <property type="entry name" value="Fumarylacetoacetase_C_sf"/>
</dbReference>
<dbReference type="GO" id="GO:0016787">
    <property type="term" value="F:hydrolase activity"/>
    <property type="evidence" value="ECO:0007669"/>
    <property type="project" value="UniProtKB-KW"/>
</dbReference>
<dbReference type="InterPro" id="IPR050772">
    <property type="entry name" value="Hydratase-Decarb/MhpD_sf"/>
</dbReference>
<sequence>MNSDHSAAADVMYAAAQAGRLDPGRAEVFDRYDGASVVDGEAIQLAVLDRHRQAGQRVGGWKVGLTSRDGRDSMGAGVRPFGFVLAGRVLASGAEVSLSAMGTPSVEPEICLTIGERLSGTDVTVEQARAAVVSVAASFEVLEKRVPGELRRPVIRVADALGQWGIVVGPEHPAGVALDSLTVGLLRDGEPVGTATSTPDILDDPYLSLTRACRELARFGLALEPGQRVITGSLLPPAVVSGPGEWRASFGPIGEVAVRFV</sequence>